<dbReference type="Proteomes" id="UP000294835">
    <property type="component" value="Unassembled WGS sequence"/>
</dbReference>
<name>A0A4R2PY08_9RHOB</name>
<proteinExistence type="predicted"/>
<gene>
    <name evidence="3" type="ORF">EV662_106237</name>
    <name evidence="2" type="ORF">EV662_11853</name>
</gene>
<organism evidence="3 4">
    <name type="scientific">Rhodovulum marinum</name>
    <dbReference type="NCBI Taxonomy" id="320662"/>
    <lineage>
        <taxon>Bacteria</taxon>
        <taxon>Pseudomonadati</taxon>
        <taxon>Pseudomonadota</taxon>
        <taxon>Alphaproteobacteria</taxon>
        <taxon>Rhodobacterales</taxon>
        <taxon>Paracoccaceae</taxon>
        <taxon>Rhodovulum</taxon>
    </lineage>
</organism>
<accession>A0A4R2PY08</accession>
<evidence type="ECO:0000256" key="1">
    <source>
        <dbReference type="SAM" id="MobiDB-lite"/>
    </source>
</evidence>
<dbReference type="EMBL" id="SLXP01000018">
    <property type="protein sequence ID" value="TCP38752.1"/>
    <property type="molecule type" value="Genomic_DNA"/>
</dbReference>
<feature type="non-terminal residue" evidence="3">
    <location>
        <position position="1"/>
    </location>
</feature>
<protein>
    <submittedName>
        <fullName evidence="3">Uncharacterized protein</fullName>
    </submittedName>
</protein>
<reference evidence="3 4" key="1">
    <citation type="submission" date="2019-03" db="EMBL/GenBank/DDBJ databases">
        <title>Genomic Encyclopedia of Type Strains, Phase IV (KMG-IV): sequencing the most valuable type-strain genomes for metagenomic binning, comparative biology and taxonomic classification.</title>
        <authorList>
            <person name="Goeker M."/>
        </authorList>
    </citation>
    <scope>NUCLEOTIDE SEQUENCE [LARGE SCALE GENOMIC DNA]</scope>
    <source>
        <strain evidence="3 4">DSM 18063</strain>
    </source>
</reference>
<comment type="caution">
    <text evidence="3">The sequence shown here is derived from an EMBL/GenBank/DDBJ whole genome shotgun (WGS) entry which is preliminary data.</text>
</comment>
<feature type="region of interest" description="Disordered" evidence="1">
    <location>
        <begin position="1"/>
        <end position="30"/>
    </location>
</feature>
<dbReference type="AlphaFoldDB" id="A0A4R2PY08"/>
<evidence type="ECO:0000313" key="2">
    <source>
        <dbReference type="EMBL" id="TCP38752.1"/>
    </source>
</evidence>
<dbReference type="EMBL" id="SLXP01000006">
    <property type="protein sequence ID" value="TCP41020.1"/>
    <property type="molecule type" value="Genomic_DNA"/>
</dbReference>
<evidence type="ECO:0000313" key="3">
    <source>
        <dbReference type="EMBL" id="TCP41020.1"/>
    </source>
</evidence>
<keyword evidence="4" id="KW-1185">Reference proteome</keyword>
<sequence length="30" mass="3396">GAQDHKPQPELSFPVQRKAAVNDTNAWQDF</sequence>
<evidence type="ECO:0000313" key="4">
    <source>
        <dbReference type="Proteomes" id="UP000294835"/>
    </source>
</evidence>